<accession>A0A183CZ84</accession>
<evidence type="ECO:0000313" key="5">
    <source>
        <dbReference type="EMBL" id="VDK30911.1"/>
    </source>
</evidence>
<reference evidence="7" key="1">
    <citation type="submission" date="2016-06" db="UniProtKB">
        <authorList>
            <consortium name="WormBaseParasite"/>
        </authorList>
    </citation>
    <scope>IDENTIFICATION</scope>
</reference>
<evidence type="ECO:0000256" key="1">
    <source>
        <dbReference type="ARBA" id="ARBA00022737"/>
    </source>
</evidence>
<dbReference type="InterPro" id="IPR002110">
    <property type="entry name" value="Ankyrin_rpt"/>
</dbReference>
<dbReference type="PANTHER" id="PTHR24171:SF8">
    <property type="entry name" value="BRCA1-ASSOCIATED RING DOMAIN PROTEIN 1"/>
    <property type="match status" value="1"/>
</dbReference>
<evidence type="ECO:0000313" key="6">
    <source>
        <dbReference type="Proteomes" id="UP000271098"/>
    </source>
</evidence>
<dbReference type="InterPro" id="IPR036770">
    <property type="entry name" value="Ankyrin_rpt-contain_sf"/>
</dbReference>
<dbReference type="SUPFAM" id="SSF48403">
    <property type="entry name" value="Ankyrin repeat"/>
    <property type="match status" value="1"/>
</dbReference>
<dbReference type="PROSITE" id="PS50088">
    <property type="entry name" value="ANK_REPEAT"/>
    <property type="match status" value="3"/>
</dbReference>
<sequence>MLSYASATEDKIKALVSVAETSKELDRYSEAYDCFREKADTTICIACVAAKMSSLSQDKVIGLFRKAENQIVWKRQQKALYEYWLEYLKSAAIDEDLQKDVKLKLKKLEKQSTEEPDEQTEIEDGSDPAGDVLDEWDQLTDMQILTRCREEANRRSMEDRIRSEKDKKINLYGETRMHEAARGNDSRYLKTLIEVGYNLNARDEGGWTPLHEAVGALKLENVRILAQSGANLNLRSNEGTLSAEGERTDSGGLTPLMEACDRGATAIVNLLLQYGANVALKNRDDWTALDFFRNAMKMGMIENEDIVEATRLVSLMEKKLKEGFLKN</sequence>
<evidence type="ECO:0000256" key="2">
    <source>
        <dbReference type="ARBA" id="ARBA00023043"/>
    </source>
</evidence>
<dbReference type="Pfam" id="PF13857">
    <property type="entry name" value="Ank_5"/>
    <property type="match status" value="1"/>
</dbReference>
<dbReference type="SMART" id="SM00248">
    <property type="entry name" value="ANK"/>
    <property type="match status" value="3"/>
</dbReference>
<reference evidence="5 6" key="2">
    <citation type="submission" date="2018-11" db="EMBL/GenBank/DDBJ databases">
        <authorList>
            <consortium name="Pathogen Informatics"/>
        </authorList>
    </citation>
    <scope>NUCLEOTIDE SEQUENCE [LARGE SCALE GENOMIC DNA]</scope>
</reference>
<evidence type="ECO:0000256" key="3">
    <source>
        <dbReference type="PROSITE-ProRule" id="PRU00023"/>
    </source>
</evidence>
<dbReference type="PROSITE" id="PS50297">
    <property type="entry name" value="ANK_REP_REGION"/>
    <property type="match status" value="3"/>
</dbReference>
<dbReference type="Gene3D" id="1.25.40.20">
    <property type="entry name" value="Ankyrin repeat-containing domain"/>
    <property type="match status" value="2"/>
</dbReference>
<dbReference type="EMBL" id="UYRT01002314">
    <property type="protein sequence ID" value="VDK30911.1"/>
    <property type="molecule type" value="Genomic_DNA"/>
</dbReference>
<dbReference type="Pfam" id="PF12796">
    <property type="entry name" value="Ank_2"/>
    <property type="match status" value="1"/>
</dbReference>
<proteinExistence type="predicted"/>
<dbReference type="WBParaSite" id="GPUH_0000177901-mRNA-1">
    <property type="protein sequence ID" value="GPUH_0000177901-mRNA-1"/>
    <property type="gene ID" value="GPUH_0000177901"/>
</dbReference>
<dbReference type="PANTHER" id="PTHR24171">
    <property type="entry name" value="ANKYRIN REPEAT DOMAIN-CONTAINING PROTEIN 39-RELATED"/>
    <property type="match status" value="1"/>
</dbReference>
<dbReference type="GO" id="GO:0031436">
    <property type="term" value="C:BRCA1-BARD1 complex"/>
    <property type="evidence" value="ECO:0007669"/>
    <property type="project" value="TreeGrafter"/>
</dbReference>
<keyword evidence="1" id="KW-0677">Repeat</keyword>
<evidence type="ECO:0000256" key="4">
    <source>
        <dbReference type="SAM" id="MobiDB-lite"/>
    </source>
</evidence>
<organism evidence="7">
    <name type="scientific">Gongylonema pulchrum</name>
    <dbReference type="NCBI Taxonomy" id="637853"/>
    <lineage>
        <taxon>Eukaryota</taxon>
        <taxon>Metazoa</taxon>
        <taxon>Ecdysozoa</taxon>
        <taxon>Nematoda</taxon>
        <taxon>Chromadorea</taxon>
        <taxon>Rhabditida</taxon>
        <taxon>Spirurina</taxon>
        <taxon>Spiruromorpha</taxon>
        <taxon>Spiruroidea</taxon>
        <taxon>Gongylonematidae</taxon>
        <taxon>Gongylonema</taxon>
    </lineage>
</organism>
<dbReference type="GO" id="GO:0070531">
    <property type="term" value="C:BRCA1-A complex"/>
    <property type="evidence" value="ECO:0007669"/>
    <property type="project" value="TreeGrafter"/>
</dbReference>
<evidence type="ECO:0000313" key="7">
    <source>
        <dbReference type="WBParaSite" id="GPUH_0000177901-mRNA-1"/>
    </source>
</evidence>
<name>A0A183CZ84_9BILA</name>
<dbReference type="AlphaFoldDB" id="A0A183CZ84"/>
<dbReference type="GO" id="GO:0004842">
    <property type="term" value="F:ubiquitin-protein transferase activity"/>
    <property type="evidence" value="ECO:0007669"/>
    <property type="project" value="TreeGrafter"/>
</dbReference>
<dbReference type="OrthoDB" id="4772757at2759"/>
<dbReference type="GO" id="GO:0085020">
    <property type="term" value="P:protein K6-linked ubiquitination"/>
    <property type="evidence" value="ECO:0007669"/>
    <property type="project" value="TreeGrafter"/>
</dbReference>
<keyword evidence="6" id="KW-1185">Reference proteome</keyword>
<feature type="compositionally biased region" description="Acidic residues" evidence="4">
    <location>
        <begin position="114"/>
        <end position="130"/>
    </location>
</feature>
<feature type="repeat" description="ANK" evidence="3">
    <location>
        <begin position="205"/>
        <end position="237"/>
    </location>
</feature>
<protein>
    <submittedName>
        <fullName evidence="7">ANK_REP_REGION domain-containing protein</fullName>
    </submittedName>
</protein>
<feature type="repeat" description="ANK" evidence="3">
    <location>
        <begin position="251"/>
        <end position="283"/>
    </location>
</feature>
<dbReference type="Proteomes" id="UP000271098">
    <property type="component" value="Unassembled WGS sequence"/>
</dbReference>
<feature type="repeat" description="ANK" evidence="3">
    <location>
        <begin position="172"/>
        <end position="204"/>
    </location>
</feature>
<gene>
    <name evidence="5" type="ORF">GPUH_LOCUS1775</name>
</gene>
<feature type="region of interest" description="Disordered" evidence="4">
    <location>
        <begin position="109"/>
        <end position="130"/>
    </location>
</feature>
<keyword evidence="2 3" id="KW-0040">ANK repeat</keyword>